<evidence type="ECO:0000313" key="1">
    <source>
        <dbReference type="EMBL" id="GAG29403.1"/>
    </source>
</evidence>
<reference evidence="1" key="1">
    <citation type="journal article" date="2014" name="Front. Microbiol.">
        <title>High frequency of phylogenetically diverse reductive dehalogenase-homologous genes in deep subseafloor sedimentary metagenomes.</title>
        <authorList>
            <person name="Kawai M."/>
            <person name="Futagami T."/>
            <person name="Toyoda A."/>
            <person name="Takaki Y."/>
            <person name="Nishi S."/>
            <person name="Hori S."/>
            <person name="Arai W."/>
            <person name="Tsubouchi T."/>
            <person name="Morono Y."/>
            <person name="Uchiyama I."/>
            <person name="Ito T."/>
            <person name="Fujiyama A."/>
            <person name="Inagaki F."/>
            <person name="Takami H."/>
        </authorList>
    </citation>
    <scope>NUCLEOTIDE SEQUENCE</scope>
    <source>
        <strain evidence="1">Expedition CK06-06</strain>
    </source>
</reference>
<protein>
    <submittedName>
        <fullName evidence="1">Uncharacterized protein</fullName>
    </submittedName>
</protein>
<comment type="caution">
    <text evidence="1">The sequence shown here is derived from an EMBL/GenBank/DDBJ whole genome shotgun (WGS) entry which is preliminary data.</text>
</comment>
<proteinExistence type="predicted"/>
<organism evidence="1">
    <name type="scientific">marine sediment metagenome</name>
    <dbReference type="NCBI Taxonomy" id="412755"/>
    <lineage>
        <taxon>unclassified sequences</taxon>
        <taxon>metagenomes</taxon>
        <taxon>ecological metagenomes</taxon>
    </lineage>
</organism>
<dbReference type="AlphaFoldDB" id="X0WY97"/>
<dbReference type="EMBL" id="BARS01046418">
    <property type="protein sequence ID" value="GAG29403.1"/>
    <property type="molecule type" value="Genomic_DNA"/>
</dbReference>
<feature type="non-terminal residue" evidence="1">
    <location>
        <position position="54"/>
    </location>
</feature>
<sequence length="54" mass="6163">MSLATRAAYRIRQVFASLGTSLSPQERQIVGAHLSQEQQRLFYAMAARDQRHCL</sequence>
<accession>X0WY97</accession>
<name>X0WY97_9ZZZZ</name>
<gene>
    <name evidence="1" type="ORF">S01H1_69876</name>
</gene>